<dbReference type="CDD" id="cd00609">
    <property type="entry name" value="AAT_like"/>
    <property type="match status" value="1"/>
</dbReference>
<evidence type="ECO:0000256" key="4">
    <source>
        <dbReference type="ARBA" id="ARBA00022898"/>
    </source>
</evidence>
<dbReference type="Gene3D" id="3.90.1150.10">
    <property type="entry name" value="Aspartate Aminotransferase, domain 1"/>
    <property type="match status" value="1"/>
</dbReference>
<protein>
    <submittedName>
        <fullName evidence="6">Histidinol-phosphate transaminase</fullName>
    </submittedName>
</protein>
<dbReference type="PANTHER" id="PTHR43643:SF3">
    <property type="entry name" value="HISTIDINOL-PHOSPHATE AMINOTRANSFERASE"/>
    <property type="match status" value="1"/>
</dbReference>
<proteinExistence type="inferred from homology"/>
<dbReference type="PROSITE" id="PS51318">
    <property type="entry name" value="TAT"/>
    <property type="match status" value="1"/>
</dbReference>
<dbReference type="Pfam" id="PF00155">
    <property type="entry name" value="Aminotran_1_2"/>
    <property type="match status" value="1"/>
</dbReference>
<evidence type="ECO:0000259" key="5">
    <source>
        <dbReference type="Pfam" id="PF00155"/>
    </source>
</evidence>
<gene>
    <name evidence="6" type="ORF">OSR52_12295</name>
</gene>
<evidence type="ECO:0000313" key="6">
    <source>
        <dbReference type="EMBL" id="MDG3586648.1"/>
    </source>
</evidence>
<sequence>MKTNYRNSRREWLKKGAIAAGALAFSPYELWSAKVHESHIDQQPLMFKNALSNFNEFTPPKFPDLSTVKARLVWNENPYGPSSKASAAFQQAVTEGNHYSWGSLGKLVKKIAQKEGVETKNIMMGPGSSDLLEKTAMVYFRDGGNVISGDPCYMSLVHVAKASGGDWKPIKLTKDFQHDLDAMEAAIDSNTKLIYITNPNNPTATLTDTKKLYDFCDRVSDKVPIFIDEAYIELSAGGLKSSMAPLVAKGKNIFVARTFSKIYGMAGLRIGYMLGNEKSLEAINQITRGGMGITGPTIAAANASLDDVSFIEDCKSKITSAKKFTYKLLDDKGIKYLPSETNFILFPIEMDGDEFLDKIYEYKVVVRAFKFWDQNWCRVSMGTQEEMEYFAAAINKILV</sequence>
<keyword evidence="2" id="KW-0032">Aminotransferase</keyword>
<dbReference type="RefSeq" id="WP_277900375.1">
    <property type="nucleotide sequence ID" value="NZ_JAPMUA010000004.1"/>
</dbReference>
<keyword evidence="3" id="KW-0808">Transferase</keyword>
<name>A0ABT6FTQ1_9FLAO</name>
<dbReference type="InterPro" id="IPR050106">
    <property type="entry name" value="HistidinolP_aminotransfase"/>
</dbReference>
<dbReference type="InterPro" id="IPR004839">
    <property type="entry name" value="Aminotransferase_I/II_large"/>
</dbReference>
<dbReference type="InterPro" id="IPR015424">
    <property type="entry name" value="PyrdxlP-dep_Trfase"/>
</dbReference>
<dbReference type="InterPro" id="IPR006311">
    <property type="entry name" value="TAT_signal"/>
</dbReference>
<evidence type="ECO:0000256" key="1">
    <source>
        <dbReference type="ARBA" id="ARBA00007970"/>
    </source>
</evidence>
<reference evidence="6" key="1">
    <citation type="submission" date="2022-11" db="EMBL/GenBank/DDBJ databases">
        <title>High-quality draft genome sequence of Galbibacter sp. strain CMA-7.</title>
        <authorList>
            <person name="Wei L."/>
            <person name="Dong C."/>
            <person name="Shao Z."/>
        </authorList>
    </citation>
    <scope>NUCLEOTIDE SEQUENCE</scope>
    <source>
        <strain evidence="6">CMA-7</strain>
    </source>
</reference>
<organism evidence="6 7">
    <name type="scientific">Galbibacter pacificus</name>
    <dbReference type="NCBI Taxonomy" id="2996052"/>
    <lineage>
        <taxon>Bacteria</taxon>
        <taxon>Pseudomonadati</taxon>
        <taxon>Bacteroidota</taxon>
        <taxon>Flavobacteriia</taxon>
        <taxon>Flavobacteriales</taxon>
        <taxon>Flavobacteriaceae</taxon>
        <taxon>Galbibacter</taxon>
    </lineage>
</organism>
<dbReference type="PANTHER" id="PTHR43643">
    <property type="entry name" value="HISTIDINOL-PHOSPHATE AMINOTRANSFERASE 2"/>
    <property type="match status" value="1"/>
</dbReference>
<evidence type="ECO:0000313" key="7">
    <source>
        <dbReference type="Proteomes" id="UP001153642"/>
    </source>
</evidence>
<dbReference type="Proteomes" id="UP001153642">
    <property type="component" value="Unassembled WGS sequence"/>
</dbReference>
<accession>A0ABT6FTQ1</accession>
<dbReference type="InterPro" id="IPR015422">
    <property type="entry name" value="PyrdxlP-dep_Trfase_small"/>
</dbReference>
<feature type="domain" description="Aminotransferase class I/classII large" evidence="5">
    <location>
        <begin position="74"/>
        <end position="394"/>
    </location>
</feature>
<keyword evidence="4" id="KW-0663">Pyridoxal phosphate</keyword>
<dbReference type="EMBL" id="JAPMUA010000004">
    <property type="protein sequence ID" value="MDG3586648.1"/>
    <property type="molecule type" value="Genomic_DNA"/>
</dbReference>
<evidence type="ECO:0000256" key="3">
    <source>
        <dbReference type="ARBA" id="ARBA00022679"/>
    </source>
</evidence>
<dbReference type="SUPFAM" id="SSF53383">
    <property type="entry name" value="PLP-dependent transferases"/>
    <property type="match status" value="1"/>
</dbReference>
<dbReference type="InterPro" id="IPR015421">
    <property type="entry name" value="PyrdxlP-dep_Trfase_major"/>
</dbReference>
<evidence type="ECO:0000256" key="2">
    <source>
        <dbReference type="ARBA" id="ARBA00022576"/>
    </source>
</evidence>
<comment type="caution">
    <text evidence="6">The sequence shown here is derived from an EMBL/GenBank/DDBJ whole genome shotgun (WGS) entry which is preliminary data.</text>
</comment>
<dbReference type="Gene3D" id="3.40.640.10">
    <property type="entry name" value="Type I PLP-dependent aspartate aminotransferase-like (Major domain)"/>
    <property type="match status" value="1"/>
</dbReference>
<keyword evidence="7" id="KW-1185">Reference proteome</keyword>
<comment type="similarity">
    <text evidence="1">Belongs to the class-II pyridoxal-phosphate-dependent aminotransferase family. Histidinol-phosphate aminotransferase subfamily.</text>
</comment>